<sequence length="185" mass="19273">MTTTSTRRLPALTPDQAQGRARELLGDIVERHGSAGEMVSTMANSPAMIEGYLSLSRAMKRVKIPRALSEKLSLAVQEWIGCGTCREAHEAAGRAAGLSGSDIALARQGTSTDPREAALIALALKVLAEPSALGDADVAEVRAHGWSDRVVAEVVGVVSLNLLTGAFNLLAGIQPDAGEESEEGS</sequence>
<dbReference type="GeneID" id="95657798"/>
<dbReference type="EMBL" id="BNBE01000002">
    <property type="protein sequence ID" value="GHG11200.1"/>
    <property type="molecule type" value="Genomic_DNA"/>
</dbReference>
<dbReference type="SUPFAM" id="SSF69118">
    <property type="entry name" value="AhpD-like"/>
    <property type="match status" value="1"/>
</dbReference>
<reference evidence="1" key="1">
    <citation type="journal article" date="2014" name="Int. J. Syst. Evol. Microbiol.">
        <title>Complete genome sequence of Corynebacterium casei LMG S-19264T (=DSM 44701T), isolated from a smear-ripened cheese.</title>
        <authorList>
            <consortium name="US DOE Joint Genome Institute (JGI-PGF)"/>
            <person name="Walter F."/>
            <person name="Albersmeier A."/>
            <person name="Kalinowski J."/>
            <person name="Ruckert C."/>
        </authorList>
    </citation>
    <scope>NUCLEOTIDE SEQUENCE</scope>
    <source>
        <strain evidence="1">JCM 4122</strain>
    </source>
</reference>
<gene>
    <name evidence="1" type="ORF">GCM10017667_50130</name>
</gene>
<keyword evidence="2" id="KW-1185">Reference proteome</keyword>
<evidence type="ECO:0000313" key="2">
    <source>
        <dbReference type="Proteomes" id="UP000632849"/>
    </source>
</evidence>
<proteinExistence type="predicted"/>
<dbReference type="Proteomes" id="UP000632849">
    <property type="component" value="Unassembled WGS sequence"/>
</dbReference>
<accession>A0A919BRV5</accession>
<dbReference type="AlphaFoldDB" id="A0A919BRV5"/>
<evidence type="ECO:0000313" key="1">
    <source>
        <dbReference type="EMBL" id="GHG11200.1"/>
    </source>
</evidence>
<dbReference type="RefSeq" id="WP_150226911.1">
    <property type="nucleotide sequence ID" value="NZ_BNBE01000002.1"/>
</dbReference>
<dbReference type="PANTHER" id="PTHR35446">
    <property type="entry name" value="SI:CH211-175M2.5"/>
    <property type="match status" value="1"/>
</dbReference>
<protein>
    <submittedName>
        <fullName evidence="1">Alkyl hydroperoxide reductase AhpD</fullName>
    </submittedName>
</protein>
<dbReference type="Gene3D" id="1.20.1290.10">
    <property type="entry name" value="AhpD-like"/>
    <property type="match status" value="1"/>
</dbReference>
<reference evidence="1" key="2">
    <citation type="submission" date="2020-09" db="EMBL/GenBank/DDBJ databases">
        <authorList>
            <person name="Sun Q."/>
            <person name="Ohkuma M."/>
        </authorList>
    </citation>
    <scope>NUCLEOTIDE SEQUENCE</scope>
    <source>
        <strain evidence="1">JCM 4122</strain>
    </source>
</reference>
<dbReference type="InterPro" id="IPR029032">
    <property type="entry name" value="AhpD-like"/>
</dbReference>
<dbReference type="PANTHER" id="PTHR35446:SF3">
    <property type="entry name" value="CMD DOMAIN-CONTAINING PROTEIN"/>
    <property type="match status" value="1"/>
</dbReference>
<comment type="caution">
    <text evidence="1">The sequence shown here is derived from an EMBL/GenBank/DDBJ whole genome shotgun (WGS) entry which is preliminary data.</text>
</comment>
<name>A0A919BRV5_STRFL</name>
<organism evidence="1 2">
    <name type="scientific">Streptomyces filamentosus</name>
    <name type="common">Streptomyces roseosporus</name>
    <dbReference type="NCBI Taxonomy" id="67294"/>
    <lineage>
        <taxon>Bacteria</taxon>
        <taxon>Bacillati</taxon>
        <taxon>Actinomycetota</taxon>
        <taxon>Actinomycetes</taxon>
        <taxon>Kitasatosporales</taxon>
        <taxon>Streptomycetaceae</taxon>
        <taxon>Streptomyces</taxon>
    </lineage>
</organism>